<dbReference type="PROSITE" id="PS00444">
    <property type="entry name" value="POLYPRENYL_SYNTHASE_2"/>
    <property type="match status" value="1"/>
</dbReference>
<dbReference type="SFLD" id="SFLDS00005">
    <property type="entry name" value="Isoprenoid_Synthase_Type_I"/>
    <property type="match status" value="1"/>
</dbReference>
<dbReference type="InterPro" id="IPR053378">
    <property type="entry name" value="Prenyl_diphosphate_synthase"/>
</dbReference>
<evidence type="ECO:0000256" key="5">
    <source>
        <dbReference type="ARBA" id="ARBA00022842"/>
    </source>
</evidence>
<dbReference type="PANTHER" id="PTHR43281">
    <property type="entry name" value="FARNESYL DIPHOSPHATE SYNTHASE"/>
    <property type="match status" value="1"/>
</dbReference>
<evidence type="ECO:0000256" key="4">
    <source>
        <dbReference type="ARBA" id="ARBA00022723"/>
    </source>
</evidence>
<keyword evidence="5" id="KW-0460">Magnesium</keyword>
<organism evidence="8 9">
    <name type="scientific">Fusibacter bizertensis</name>
    <dbReference type="NCBI Taxonomy" id="1488331"/>
    <lineage>
        <taxon>Bacteria</taxon>
        <taxon>Bacillati</taxon>
        <taxon>Bacillota</taxon>
        <taxon>Clostridia</taxon>
        <taxon>Eubacteriales</taxon>
        <taxon>Eubacteriales Family XII. Incertae Sedis</taxon>
        <taxon>Fusibacter</taxon>
    </lineage>
</organism>
<dbReference type="PROSITE" id="PS00723">
    <property type="entry name" value="POLYPRENYL_SYNTHASE_1"/>
    <property type="match status" value="1"/>
</dbReference>
<proteinExistence type="inferred from homology"/>
<keyword evidence="4" id="KW-0479">Metal-binding</keyword>
<dbReference type="InterPro" id="IPR033749">
    <property type="entry name" value="Polyprenyl_synt_CS"/>
</dbReference>
<dbReference type="PANTHER" id="PTHR43281:SF1">
    <property type="entry name" value="FARNESYL DIPHOSPHATE SYNTHASE"/>
    <property type="match status" value="1"/>
</dbReference>
<evidence type="ECO:0000256" key="7">
    <source>
        <dbReference type="RuleBase" id="RU004466"/>
    </source>
</evidence>
<comment type="similarity">
    <text evidence="2 7">Belongs to the FPP/GGPP synthase family.</text>
</comment>
<reference evidence="8 9" key="1">
    <citation type="submission" date="2023-04" db="EMBL/GenBank/DDBJ databases">
        <title>Fusibacter bizertensis strain WBS, isolated from littoral bottom sediments of the Arctic seas - biochemical and genomic analysis.</title>
        <authorList>
            <person name="Brioukhanov A.L."/>
        </authorList>
    </citation>
    <scope>NUCLEOTIDE SEQUENCE [LARGE SCALE GENOMIC DNA]</scope>
    <source>
        <strain evidence="8 9">WBS</strain>
    </source>
</reference>
<dbReference type="RefSeq" id="WP_281092874.1">
    <property type="nucleotide sequence ID" value="NZ_JARYZI010000001.1"/>
</dbReference>
<evidence type="ECO:0000256" key="6">
    <source>
        <dbReference type="ARBA" id="ARBA00023229"/>
    </source>
</evidence>
<dbReference type="SFLD" id="SFLDG01017">
    <property type="entry name" value="Polyprenyl_Transferase_Like"/>
    <property type="match status" value="1"/>
</dbReference>
<evidence type="ECO:0000256" key="3">
    <source>
        <dbReference type="ARBA" id="ARBA00022679"/>
    </source>
</evidence>
<comment type="caution">
    <text evidence="8">The sequence shown here is derived from an EMBL/GenBank/DDBJ whole genome shotgun (WGS) entry which is preliminary data.</text>
</comment>
<dbReference type="Gene3D" id="1.10.600.10">
    <property type="entry name" value="Farnesyl Diphosphate Synthase"/>
    <property type="match status" value="1"/>
</dbReference>
<sequence>MQIDEEILSFIDKIDAALQSKVELFVDSSTSDLVSKKALDLIKESMNYSLCAGGKRIRPLLLLEIAKSYGADLNLAVEFAIAIEMIHTYSLIHDDLPSMDDDDLRRGKPTNHVVFGEDIAILAGDSLLNLSAEVMLNAVIKHHVELRNLKAMREILKASGPSGMILGQVADIKYHETEADRVQLDFINQNKTGKLLTASIIAGAYLGNASEDEITKLRTIGKDIGMLFQLVDDVLDVVGDEKKIGKRTQIDAKNNKCTYPSLLGLNETKKIIASLQAKLLADIELLEIDKTFLKSLVTFLATREF</sequence>
<keyword evidence="6" id="KW-0414">Isoprene biosynthesis</keyword>
<dbReference type="Pfam" id="PF00348">
    <property type="entry name" value="polyprenyl_synt"/>
    <property type="match status" value="1"/>
</dbReference>
<evidence type="ECO:0000313" key="8">
    <source>
        <dbReference type="EMBL" id="MDH8677078.1"/>
    </source>
</evidence>
<dbReference type="InterPro" id="IPR008949">
    <property type="entry name" value="Isoprenoid_synthase_dom_sf"/>
</dbReference>
<accession>A0ABT6N9H7</accession>
<protein>
    <submittedName>
        <fullName evidence="8">Polyprenyl synthetase family protein</fullName>
    </submittedName>
</protein>
<comment type="cofactor">
    <cofactor evidence="1">
        <name>Mg(2+)</name>
        <dbReference type="ChEBI" id="CHEBI:18420"/>
    </cofactor>
</comment>
<keyword evidence="3 7" id="KW-0808">Transferase</keyword>
<dbReference type="SUPFAM" id="SSF48576">
    <property type="entry name" value="Terpenoid synthases"/>
    <property type="match status" value="1"/>
</dbReference>
<evidence type="ECO:0000256" key="1">
    <source>
        <dbReference type="ARBA" id="ARBA00001946"/>
    </source>
</evidence>
<dbReference type="EMBL" id="JARYZI010000001">
    <property type="protein sequence ID" value="MDH8677078.1"/>
    <property type="molecule type" value="Genomic_DNA"/>
</dbReference>
<dbReference type="InterPro" id="IPR000092">
    <property type="entry name" value="Polyprenyl_synt"/>
</dbReference>
<dbReference type="Proteomes" id="UP001158045">
    <property type="component" value="Unassembled WGS sequence"/>
</dbReference>
<keyword evidence="9" id="KW-1185">Reference proteome</keyword>
<evidence type="ECO:0000313" key="9">
    <source>
        <dbReference type="Proteomes" id="UP001158045"/>
    </source>
</evidence>
<name>A0ABT6N9H7_9FIRM</name>
<gene>
    <name evidence="8" type="ORF">QE109_02900</name>
</gene>
<dbReference type="NCBIfam" id="NF045485">
    <property type="entry name" value="FPPsyn"/>
    <property type="match status" value="1"/>
</dbReference>
<evidence type="ECO:0000256" key="2">
    <source>
        <dbReference type="ARBA" id="ARBA00006706"/>
    </source>
</evidence>